<keyword evidence="3" id="KW-1185">Reference proteome</keyword>
<dbReference type="RefSeq" id="WP_204792968.1">
    <property type="nucleotide sequence ID" value="NZ_JACSNQ010000004.1"/>
</dbReference>
<proteinExistence type="predicted"/>
<reference evidence="2 3" key="1">
    <citation type="journal article" date="2021" name="Sci. Rep.">
        <title>The distribution of antibiotic resistance genes in chicken gut microbiota commensals.</title>
        <authorList>
            <person name="Juricova H."/>
            <person name="Matiasovicova J."/>
            <person name="Kubasova T."/>
            <person name="Cejkova D."/>
            <person name="Rychlik I."/>
        </authorList>
    </citation>
    <scope>NUCLEOTIDE SEQUENCE [LARGE SCALE GENOMIC DNA]</scope>
    <source>
        <strain evidence="2 3">An794</strain>
    </source>
</reference>
<organism evidence="2 3">
    <name type="scientific">Olsenella profusa</name>
    <dbReference type="NCBI Taxonomy" id="138595"/>
    <lineage>
        <taxon>Bacteria</taxon>
        <taxon>Bacillati</taxon>
        <taxon>Actinomycetota</taxon>
        <taxon>Coriobacteriia</taxon>
        <taxon>Coriobacteriales</taxon>
        <taxon>Atopobiaceae</taxon>
        <taxon>Olsenella</taxon>
    </lineage>
</organism>
<dbReference type="Proteomes" id="UP000712527">
    <property type="component" value="Unassembled WGS sequence"/>
</dbReference>
<gene>
    <name evidence="2" type="ORF">H9X80_03510</name>
</gene>
<feature type="domain" description="DUF218" evidence="1">
    <location>
        <begin position="39"/>
        <end position="158"/>
    </location>
</feature>
<dbReference type="InterPro" id="IPR051599">
    <property type="entry name" value="Cell_Envelope_Assoc"/>
</dbReference>
<evidence type="ECO:0000313" key="2">
    <source>
        <dbReference type="EMBL" id="MBM6774612.1"/>
    </source>
</evidence>
<dbReference type="PANTHER" id="PTHR30336:SF20">
    <property type="entry name" value="DUF218 DOMAIN-CONTAINING PROTEIN"/>
    <property type="match status" value="1"/>
</dbReference>
<evidence type="ECO:0000259" key="1">
    <source>
        <dbReference type="Pfam" id="PF02698"/>
    </source>
</evidence>
<dbReference type="CDD" id="cd06259">
    <property type="entry name" value="YdcF-like"/>
    <property type="match status" value="1"/>
</dbReference>
<dbReference type="InterPro" id="IPR003848">
    <property type="entry name" value="DUF218"/>
</dbReference>
<protein>
    <submittedName>
        <fullName evidence="2">YdcF family protein</fullName>
    </submittedName>
</protein>
<dbReference type="InterPro" id="IPR014729">
    <property type="entry name" value="Rossmann-like_a/b/a_fold"/>
</dbReference>
<dbReference type="Gene3D" id="3.40.50.620">
    <property type="entry name" value="HUPs"/>
    <property type="match status" value="1"/>
</dbReference>
<name>A0ABS2F217_9ACTN</name>
<comment type="caution">
    <text evidence="2">The sequence shown here is derived from an EMBL/GenBank/DDBJ whole genome shotgun (WGS) entry which is preliminary data.</text>
</comment>
<dbReference type="EMBL" id="JACSNQ010000004">
    <property type="protein sequence ID" value="MBM6774612.1"/>
    <property type="molecule type" value="Genomic_DNA"/>
</dbReference>
<sequence length="225" mass="25397">MSDNRLDESTLAAARTLFDYERVDDPLERRDVAIGFGNHSEYVARRAAELYLEGLVDKVLFTGGLGRITRKIWNVPEAERFARVAERMGVREKDILLDTTSTNTGENISHSRRLLAEAGMGDARAIVVEIPFRGRRTRSALEAQWPELDFIMASPTLDFEEFLDVYTNEGPISVKEFVSVLVGDVQRIVEYGRRGWQTPQDVPADVTAAYELLVARGFTSQLLRD</sequence>
<dbReference type="Pfam" id="PF02698">
    <property type="entry name" value="DUF218"/>
    <property type="match status" value="1"/>
</dbReference>
<dbReference type="PANTHER" id="PTHR30336">
    <property type="entry name" value="INNER MEMBRANE PROTEIN, PROBABLE PERMEASE"/>
    <property type="match status" value="1"/>
</dbReference>
<evidence type="ECO:0000313" key="3">
    <source>
        <dbReference type="Proteomes" id="UP000712527"/>
    </source>
</evidence>
<accession>A0ABS2F217</accession>